<dbReference type="GeneID" id="36403811"/>
<feature type="repeat" description="TPR" evidence="3">
    <location>
        <begin position="112"/>
        <end position="145"/>
    </location>
</feature>
<dbReference type="SMART" id="SM00028">
    <property type="entry name" value="TPR"/>
    <property type="match status" value="3"/>
</dbReference>
<dbReference type="PANTHER" id="PTHR46093">
    <property type="entry name" value="ACYL-COA-BINDING DOMAIN-CONTAINING PROTEIN 5"/>
    <property type="match status" value="1"/>
</dbReference>
<keyword evidence="5" id="KW-1185">Reference proteome</keyword>
<dbReference type="Pfam" id="PF24681">
    <property type="entry name" value="Kelch_KLHDC2_KLHL20_DRC7"/>
    <property type="match status" value="2"/>
</dbReference>
<accession>A0A0P1ADB5</accession>
<reference evidence="5" key="1">
    <citation type="submission" date="2014-09" db="EMBL/GenBank/DDBJ databases">
        <authorList>
            <person name="Sharma Rahul"/>
            <person name="Thines Marco"/>
        </authorList>
    </citation>
    <scope>NUCLEOTIDE SEQUENCE [LARGE SCALE GENOMIC DNA]</scope>
</reference>
<dbReference type="Gene3D" id="1.25.40.10">
    <property type="entry name" value="Tetratricopeptide repeat domain"/>
    <property type="match status" value="1"/>
</dbReference>
<dbReference type="PROSITE" id="PS50005">
    <property type="entry name" value="TPR"/>
    <property type="match status" value="2"/>
</dbReference>
<feature type="repeat" description="TPR" evidence="3">
    <location>
        <begin position="45"/>
        <end position="78"/>
    </location>
</feature>
<dbReference type="Proteomes" id="UP000054928">
    <property type="component" value="Unassembled WGS sequence"/>
</dbReference>
<dbReference type="InterPro" id="IPR011990">
    <property type="entry name" value="TPR-like_helical_dom_sf"/>
</dbReference>
<dbReference type="EMBL" id="CCYD01000322">
    <property type="protein sequence ID" value="CEG38697.1"/>
    <property type="molecule type" value="Genomic_DNA"/>
</dbReference>
<dbReference type="AlphaFoldDB" id="A0A0P1ADB5"/>
<dbReference type="Gene3D" id="2.120.10.80">
    <property type="entry name" value="Kelch-type beta propeller"/>
    <property type="match status" value="2"/>
</dbReference>
<dbReference type="SUPFAM" id="SSF117281">
    <property type="entry name" value="Kelch motif"/>
    <property type="match status" value="2"/>
</dbReference>
<dbReference type="InterPro" id="IPR015915">
    <property type="entry name" value="Kelch-typ_b-propeller"/>
</dbReference>
<organism evidence="4 5">
    <name type="scientific">Plasmopara halstedii</name>
    <name type="common">Downy mildew of sunflower</name>
    <dbReference type="NCBI Taxonomy" id="4781"/>
    <lineage>
        <taxon>Eukaryota</taxon>
        <taxon>Sar</taxon>
        <taxon>Stramenopiles</taxon>
        <taxon>Oomycota</taxon>
        <taxon>Peronosporomycetes</taxon>
        <taxon>Peronosporales</taxon>
        <taxon>Peronosporaceae</taxon>
        <taxon>Plasmopara</taxon>
    </lineage>
</organism>
<dbReference type="OrthoDB" id="629492at2759"/>
<dbReference type="STRING" id="4781.A0A0P1ADB5"/>
<evidence type="ECO:0000313" key="5">
    <source>
        <dbReference type="Proteomes" id="UP000054928"/>
    </source>
</evidence>
<evidence type="ECO:0000256" key="2">
    <source>
        <dbReference type="ARBA" id="ARBA00022737"/>
    </source>
</evidence>
<protein>
    <submittedName>
        <fullName evidence="4">FOG: TPR repeat</fullName>
    </submittedName>
</protein>
<dbReference type="RefSeq" id="XP_024575066.1">
    <property type="nucleotide sequence ID" value="XM_024724162.1"/>
</dbReference>
<evidence type="ECO:0000313" key="4">
    <source>
        <dbReference type="EMBL" id="CEG38697.1"/>
    </source>
</evidence>
<dbReference type="PANTHER" id="PTHR46093:SF18">
    <property type="entry name" value="FIBRONECTIN TYPE-III DOMAIN-CONTAINING PROTEIN"/>
    <property type="match status" value="1"/>
</dbReference>
<proteinExistence type="predicted"/>
<keyword evidence="2" id="KW-0677">Repeat</keyword>
<keyword evidence="3" id="KW-0802">TPR repeat</keyword>
<dbReference type="SUPFAM" id="SSF48452">
    <property type="entry name" value="TPR-like"/>
    <property type="match status" value="1"/>
</dbReference>
<name>A0A0P1ADB5_PLAHL</name>
<keyword evidence="1" id="KW-0880">Kelch repeat</keyword>
<dbReference type="OMA" id="PRNKECY"/>
<dbReference type="InterPro" id="IPR019734">
    <property type="entry name" value="TPR_rpt"/>
</dbReference>
<sequence length="550" mass="60751">MNNQLRNELLQLSSSQLRELLHASGHSELLRDVKNEKHEVDEQLVTEAKNEGNAFFNCGCLHDAVSAYSRCIDMDPNNAVCLSNRAAAYLKLNEFELALADCTKAIEIVPTIKPFMRRAMAHLALTHYEEAVADFAAALKFEPRNKECYAQLQTIVDSATNAQQHDSMFSTKLRRAGIHAMMIVSVRDGWSVCAVRGNPGPAAVNGHTLFRGYNERIYLFGGRAVREQKPDVFVLDESDNSSWDIVPTRGVGAPLSCAWHSTSVIGKKEKNNICVYGGVSSQGEDASVHLLVPTTSRDFEWVQAHCAQNLKEIPASRSGHAAVSIIDSNDDQAVYIFGGRTKRGVSDQLLILHLSSIQHEKDVSNPIHATITWEEVCPCDHIDTVGSRSFWPSARDGHSMCYFPSTGNQAPRLIVFGGNGQLNDDKKNDVWLYDLETQLWTFFDCFGDCPTPRSYHTAHAVGNFLLVVCGRTADSEDDGVYMLDIEGAEWHKLPIPSNSDFSPRAWHSSILTEAGKLFVLGGGTFHGPLKSAAILDLGYFHAQAPLLSHH</sequence>
<evidence type="ECO:0000256" key="1">
    <source>
        <dbReference type="ARBA" id="ARBA00022441"/>
    </source>
</evidence>
<evidence type="ECO:0000256" key="3">
    <source>
        <dbReference type="PROSITE-ProRule" id="PRU00339"/>
    </source>
</evidence>
<dbReference type="Pfam" id="PF00515">
    <property type="entry name" value="TPR_1"/>
    <property type="match status" value="1"/>
</dbReference>